<dbReference type="EC" id="4.2.2.2" evidence="5"/>
<keyword evidence="2" id="KW-0624">Polysaccharide degradation</keyword>
<name>A0A839TRI1_9BACL</name>
<evidence type="ECO:0000313" key="5">
    <source>
        <dbReference type="EMBL" id="MBB3129133.1"/>
    </source>
</evidence>
<dbReference type="Proteomes" id="UP000517523">
    <property type="component" value="Unassembled WGS sequence"/>
</dbReference>
<dbReference type="Gene3D" id="3.30.457.10">
    <property type="entry name" value="Copper amine oxidase-like, N-terminal domain"/>
    <property type="match status" value="1"/>
</dbReference>
<evidence type="ECO:0000256" key="2">
    <source>
        <dbReference type="RuleBase" id="RU361173"/>
    </source>
</evidence>
<evidence type="ECO:0000259" key="4">
    <source>
        <dbReference type="SMART" id="SM00656"/>
    </source>
</evidence>
<dbReference type="InterPro" id="IPR036582">
    <property type="entry name" value="Mao_N_sf"/>
</dbReference>
<dbReference type="GO" id="GO:0030570">
    <property type="term" value="F:pectate lyase activity"/>
    <property type="evidence" value="ECO:0007669"/>
    <property type="project" value="UniProtKB-EC"/>
</dbReference>
<keyword evidence="1 2" id="KW-0456">Lyase</keyword>
<dbReference type="RefSeq" id="WP_183583358.1">
    <property type="nucleotide sequence ID" value="NZ_JACHXJ010000003.1"/>
</dbReference>
<evidence type="ECO:0000256" key="1">
    <source>
        <dbReference type="ARBA" id="ARBA00023239"/>
    </source>
</evidence>
<reference evidence="5 6" key="1">
    <citation type="submission" date="2020-08" db="EMBL/GenBank/DDBJ databases">
        <title>Genomic Encyclopedia of Type Strains, Phase III (KMG-III): the genomes of soil and plant-associated and newly described type strains.</title>
        <authorList>
            <person name="Whitman W."/>
        </authorList>
    </citation>
    <scope>NUCLEOTIDE SEQUENCE [LARGE SCALE GENOMIC DNA]</scope>
    <source>
        <strain evidence="5 6">CECT 5831</strain>
    </source>
</reference>
<dbReference type="EMBL" id="JACHXJ010000003">
    <property type="protein sequence ID" value="MBB3129133.1"/>
    <property type="molecule type" value="Genomic_DNA"/>
</dbReference>
<dbReference type="Pfam" id="PF00544">
    <property type="entry name" value="Pectate_lyase_4"/>
    <property type="match status" value="1"/>
</dbReference>
<gene>
    <name evidence="5" type="ORF">FHS19_003808</name>
</gene>
<feature type="domain" description="Pectate lyase" evidence="4">
    <location>
        <begin position="357"/>
        <end position="574"/>
    </location>
</feature>
<feature type="chain" id="PRO_5032817275" evidence="3">
    <location>
        <begin position="29"/>
        <end position="748"/>
    </location>
</feature>
<dbReference type="InterPro" id="IPR002022">
    <property type="entry name" value="Pec_lyase"/>
</dbReference>
<dbReference type="SUPFAM" id="SSF51126">
    <property type="entry name" value="Pectin lyase-like"/>
    <property type="match status" value="1"/>
</dbReference>
<keyword evidence="3" id="KW-0732">Signal</keyword>
<dbReference type="Gene3D" id="2.160.20.10">
    <property type="entry name" value="Single-stranded right-handed beta-helix, Pectin lyase-like"/>
    <property type="match status" value="1"/>
</dbReference>
<dbReference type="SMART" id="SM00656">
    <property type="entry name" value="Amb_all"/>
    <property type="match status" value="1"/>
</dbReference>
<dbReference type="Pfam" id="PF07833">
    <property type="entry name" value="Cu_amine_oxidN1"/>
    <property type="match status" value="1"/>
</dbReference>
<dbReference type="SUPFAM" id="SSF49785">
    <property type="entry name" value="Galactose-binding domain-like"/>
    <property type="match status" value="1"/>
</dbReference>
<protein>
    <submittedName>
        <fullName evidence="5">Pectate lyase</fullName>
        <ecNumber evidence="5">4.2.2.2</ecNumber>
    </submittedName>
</protein>
<dbReference type="SUPFAM" id="SSF55383">
    <property type="entry name" value="Copper amine oxidase, domain N"/>
    <property type="match status" value="1"/>
</dbReference>
<dbReference type="GO" id="GO:0005576">
    <property type="term" value="C:extracellular region"/>
    <property type="evidence" value="ECO:0007669"/>
    <property type="project" value="UniProtKB-SubCell"/>
</dbReference>
<dbReference type="AlphaFoldDB" id="A0A839TRI1"/>
<dbReference type="NCBIfam" id="NF033510">
    <property type="entry name" value="Ca_tandemer"/>
    <property type="match status" value="1"/>
</dbReference>
<dbReference type="InterPro" id="IPR044016">
    <property type="entry name" value="Big_13"/>
</dbReference>
<organism evidence="5 6">
    <name type="scientific">Paenibacillus rhizosphaerae</name>
    <dbReference type="NCBI Taxonomy" id="297318"/>
    <lineage>
        <taxon>Bacteria</taxon>
        <taxon>Bacillati</taxon>
        <taxon>Bacillota</taxon>
        <taxon>Bacilli</taxon>
        <taxon>Bacillales</taxon>
        <taxon>Paenibacillaceae</taxon>
        <taxon>Paenibacillus</taxon>
    </lineage>
</organism>
<dbReference type="Pfam" id="PF19077">
    <property type="entry name" value="Big_13"/>
    <property type="match status" value="1"/>
</dbReference>
<dbReference type="InterPro" id="IPR012334">
    <property type="entry name" value="Pectin_lyas_fold"/>
</dbReference>
<dbReference type="Gene3D" id="2.60.120.430">
    <property type="entry name" value="Galactose-binding lectin"/>
    <property type="match status" value="1"/>
</dbReference>
<comment type="subcellular location">
    <subcellularLocation>
        <location evidence="2">Secreted</location>
    </subcellularLocation>
</comment>
<evidence type="ECO:0000313" key="6">
    <source>
        <dbReference type="Proteomes" id="UP000517523"/>
    </source>
</evidence>
<sequence>MKRSLTISFLVSAFSLAMIIMFATSAAAEEDTVKIDFQTKGSLTAEGYLPDSGDEYGDRGNGYTYGWTPGNVGAARDYSLIEPDLKLATLNQFGEGIIWEIAVPNGKYEVTVSIGDIRYPNQIKGKLLLLAEETVIFENKQVDGIWEHVKPDGQTYISKTVVADVYDGKLTLDPKDTATENIKINYIEIKSLDGPIPINPVDPGNEEPLPDIDMTPVTIDVYGEEAESDVPPIRADGQVMVPVNIIAEELGADVVWNEEKNAILINSVPGQARFKQQSIQLIVNGLEINPEVRPFVLDGNMMLPIREISEAMGLDVIWDEATLTLHIRLRPHTEPSMELYGWASVEAEGLEGTTGGSDAEPQKVTTLEELEQLAGDDVPRVIVISGTIKSGVEPITIGSNKTIMGENKYATIRGGITIDDSSNIIIRNLNFQGIWPIFGPADTIAARNSHHLWFDHLNIWDASDGLMDLTLGTNYVTVSWNKFFYTDPDNPHRLVSLNGGGAEHDDTDTGKNKVTYHHNWFANNTDQRMPRVLFGQAHAYNNYYTASDNDYAIGVGVFASMLVENNYFKNVRNPHQFMYPDRRPAYITATGNIYDNTSGTMDTGAVTPDGYESVEPFINPPYSYDLNDAKDIPFLVTRYAGLDITAPGAPVIIAPAESEEIRTRTPSISGTAEPGSIVTITLTDTSSGSKKTNTTLTATVDSDGSFSVESTKLNNGTYTVTATATDAAGNVSDVSISRSFRIKGQSGK</sequence>
<dbReference type="PANTHER" id="PTHR31683">
    <property type="entry name" value="PECTATE LYASE 18-RELATED"/>
    <property type="match status" value="1"/>
</dbReference>
<accession>A0A839TRI1</accession>
<dbReference type="Gene3D" id="2.60.40.10">
    <property type="entry name" value="Immunoglobulins"/>
    <property type="match status" value="1"/>
</dbReference>
<dbReference type="PANTHER" id="PTHR31683:SF18">
    <property type="entry name" value="PECTATE LYASE 21-RELATED"/>
    <property type="match status" value="1"/>
</dbReference>
<evidence type="ECO:0000256" key="3">
    <source>
        <dbReference type="SAM" id="SignalP"/>
    </source>
</evidence>
<dbReference type="InterPro" id="IPR008979">
    <property type="entry name" value="Galactose-bd-like_sf"/>
</dbReference>
<dbReference type="GO" id="GO:0000272">
    <property type="term" value="P:polysaccharide catabolic process"/>
    <property type="evidence" value="ECO:0007669"/>
    <property type="project" value="UniProtKB-KW"/>
</dbReference>
<keyword evidence="2" id="KW-0119">Carbohydrate metabolism</keyword>
<dbReference type="InterPro" id="IPR012854">
    <property type="entry name" value="Cu_amine_oxidase-like_N"/>
</dbReference>
<proteinExistence type="inferred from homology"/>
<keyword evidence="2" id="KW-0964">Secreted</keyword>
<dbReference type="InterPro" id="IPR045032">
    <property type="entry name" value="PEL"/>
</dbReference>
<dbReference type="InterPro" id="IPR013783">
    <property type="entry name" value="Ig-like_fold"/>
</dbReference>
<comment type="caution">
    <text evidence="5">The sequence shown here is derived from an EMBL/GenBank/DDBJ whole genome shotgun (WGS) entry which is preliminary data.</text>
</comment>
<comment type="similarity">
    <text evidence="2">Belongs to the polysaccharide lyase 1 family.</text>
</comment>
<feature type="signal peptide" evidence="3">
    <location>
        <begin position="1"/>
        <end position="28"/>
    </location>
</feature>
<dbReference type="InterPro" id="IPR011050">
    <property type="entry name" value="Pectin_lyase_fold/virulence"/>
</dbReference>